<dbReference type="GO" id="GO:0016757">
    <property type="term" value="F:glycosyltransferase activity"/>
    <property type="evidence" value="ECO:0007669"/>
    <property type="project" value="UniProtKB-ARBA"/>
</dbReference>
<dbReference type="CDD" id="cd03801">
    <property type="entry name" value="GT4_PimA-like"/>
    <property type="match status" value="1"/>
</dbReference>
<keyword evidence="4" id="KW-1185">Reference proteome</keyword>
<gene>
    <name evidence="3" type="ORF">FPZ52_12205</name>
</gene>
<dbReference type="AlphaFoldDB" id="A0A5B8IAV7"/>
<dbReference type="PANTHER" id="PTHR45947">
    <property type="entry name" value="SULFOQUINOVOSYL TRANSFERASE SQD2"/>
    <property type="match status" value="1"/>
</dbReference>
<reference evidence="3 4" key="1">
    <citation type="submission" date="2019-07" db="EMBL/GenBank/DDBJ databases">
        <title>Litoreibacter alkalisoli sp. nov., isolated from saline-alkaline soil.</title>
        <authorList>
            <person name="Wang S."/>
            <person name="Xu L."/>
            <person name="Xing Y.-T."/>
            <person name="Sun J.-Q."/>
        </authorList>
    </citation>
    <scope>NUCLEOTIDE SEQUENCE [LARGE SCALE GENOMIC DNA]</scope>
    <source>
        <strain evidence="3 4">LN3S51</strain>
        <plasmid evidence="3 4">unnamed1</plasmid>
    </source>
</reference>
<dbReference type="Pfam" id="PF13692">
    <property type="entry name" value="Glyco_trans_1_4"/>
    <property type="match status" value="1"/>
</dbReference>
<feature type="compositionally biased region" description="Basic residues" evidence="1">
    <location>
        <begin position="1"/>
        <end position="16"/>
    </location>
</feature>
<dbReference type="InterPro" id="IPR050194">
    <property type="entry name" value="Glycosyltransferase_grp1"/>
</dbReference>
<evidence type="ECO:0000259" key="2">
    <source>
        <dbReference type="Pfam" id="PF13439"/>
    </source>
</evidence>
<dbReference type="Proteomes" id="UP000318483">
    <property type="component" value="Plasmid unnamed1"/>
</dbReference>
<name>A0A5B8IAV7_9RHOB</name>
<evidence type="ECO:0000313" key="3">
    <source>
        <dbReference type="EMBL" id="QDY70466.1"/>
    </source>
</evidence>
<dbReference type="PANTHER" id="PTHR45947:SF3">
    <property type="entry name" value="SULFOQUINOVOSYL TRANSFERASE SQD2"/>
    <property type="match status" value="1"/>
</dbReference>
<dbReference type="Pfam" id="PF13439">
    <property type="entry name" value="Glyco_transf_4"/>
    <property type="match status" value="1"/>
</dbReference>
<accession>A0A5B8IAV7</accession>
<dbReference type="EMBL" id="CP042262">
    <property type="protein sequence ID" value="QDY70466.1"/>
    <property type="molecule type" value="Genomic_DNA"/>
</dbReference>
<evidence type="ECO:0000256" key="1">
    <source>
        <dbReference type="SAM" id="MobiDB-lite"/>
    </source>
</evidence>
<sequence length="450" mass="49935">MVAKHRRGQGAVKRIRTSSNASMLRPARTDRIRLTGFESRNHRAEKEAEDTVKFAFFVLPHLGGTFSVFLQLRATLARHGIELIWIGSVNRLELEENASLAPLLDCGVPIAPTEDTRQAAQAWAIAEAISAVHCDGVMVNVLSDRVSTNLVRYLPASLLRIMIVHNMTPGTYAAARAIRDHVHATVCVSQRAKDDLLNHYGFDQSRIHVIENAVTLHEQSMRSERRSEQDTLRVLYLGRIEDASKGVLWLPRIFDNVTQPVSLTVAGDGPDMDRLRRSLATKPYQVTFLGALPSSKVPQVLADHDALIMPSRYEGLPMSLIEGMSAGCIPVASYIRGVTDTIIDDRRDGLLFPVGDCQAAARCLDTLAANPVWCDGLSASAIEKARSHYRADRMGADYARLIFTLRANPPRIRPSLSLAGWRFPLGLRPGLRTYLPTPIKNTLRRIRART</sequence>
<dbReference type="KEGG" id="lit:FPZ52_12205"/>
<geneLocation type="plasmid" evidence="3 4">
    <name>unnamed1</name>
</geneLocation>
<keyword evidence="3" id="KW-0614">Plasmid</keyword>
<proteinExistence type="predicted"/>
<feature type="domain" description="Glycosyltransferase subfamily 4-like N-terminal" evidence="2">
    <location>
        <begin position="63"/>
        <end position="216"/>
    </location>
</feature>
<evidence type="ECO:0000313" key="4">
    <source>
        <dbReference type="Proteomes" id="UP000318483"/>
    </source>
</evidence>
<dbReference type="Gene3D" id="3.40.50.2000">
    <property type="entry name" value="Glycogen Phosphorylase B"/>
    <property type="match status" value="2"/>
</dbReference>
<keyword evidence="3" id="KW-0808">Transferase</keyword>
<dbReference type="InterPro" id="IPR028098">
    <property type="entry name" value="Glyco_trans_4-like_N"/>
</dbReference>
<protein>
    <submittedName>
        <fullName evidence="3">Glycosyltransferase family 4 protein</fullName>
    </submittedName>
</protein>
<dbReference type="OrthoDB" id="529131at2"/>
<dbReference type="SUPFAM" id="SSF53756">
    <property type="entry name" value="UDP-Glycosyltransferase/glycogen phosphorylase"/>
    <property type="match status" value="1"/>
</dbReference>
<organism evidence="3 4">
    <name type="scientific">Qingshengfaniella alkalisoli</name>
    <dbReference type="NCBI Taxonomy" id="2599296"/>
    <lineage>
        <taxon>Bacteria</taxon>
        <taxon>Pseudomonadati</taxon>
        <taxon>Pseudomonadota</taxon>
        <taxon>Alphaproteobacteria</taxon>
        <taxon>Rhodobacterales</taxon>
        <taxon>Paracoccaceae</taxon>
        <taxon>Qingshengfaniella</taxon>
    </lineage>
</organism>
<feature type="region of interest" description="Disordered" evidence="1">
    <location>
        <begin position="1"/>
        <end position="23"/>
    </location>
</feature>